<dbReference type="SUPFAM" id="SSF52799">
    <property type="entry name" value="(Phosphotyrosine protein) phosphatases II"/>
    <property type="match status" value="1"/>
</dbReference>
<dbReference type="EMBL" id="CP036422">
    <property type="protein sequence ID" value="QFU75029.1"/>
    <property type="molecule type" value="Genomic_DNA"/>
</dbReference>
<protein>
    <submittedName>
        <fullName evidence="2">Tyrosine-protein phosphatase</fullName>
    </submittedName>
</protein>
<organism evidence="2 3">
    <name type="scientific">Halioglobus maricola</name>
    <dbReference type="NCBI Taxonomy" id="2601894"/>
    <lineage>
        <taxon>Bacteria</taxon>
        <taxon>Pseudomonadati</taxon>
        <taxon>Pseudomonadota</taxon>
        <taxon>Gammaproteobacteria</taxon>
        <taxon>Cellvibrionales</taxon>
        <taxon>Halieaceae</taxon>
        <taxon>Halioglobus</taxon>
    </lineage>
</organism>
<evidence type="ECO:0000313" key="2">
    <source>
        <dbReference type="EMBL" id="QFU75029.1"/>
    </source>
</evidence>
<reference evidence="2 3" key="1">
    <citation type="submission" date="2019-02" db="EMBL/GenBank/DDBJ databases">
        <authorList>
            <person name="Li S.-H."/>
        </authorList>
    </citation>
    <scope>NUCLEOTIDE SEQUENCE [LARGE SCALE GENOMIC DNA]</scope>
    <source>
        <strain evidence="2 3">IMCC14385</strain>
    </source>
</reference>
<dbReference type="InterPro" id="IPR029021">
    <property type="entry name" value="Prot-tyrosine_phosphatase-like"/>
</dbReference>
<proteinExistence type="inferred from homology"/>
<keyword evidence="3" id="KW-1185">Reference proteome</keyword>
<comment type="similarity">
    <text evidence="1">Belongs to the protein-tyrosine phosphatase family.</text>
</comment>
<evidence type="ECO:0000256" key="1">
    <source>
        <dbReference type="ARBA" id="ARBA00009580"/>
    </source>
</evidence>
<sequence length="310" mass="34740">MLWLNTHLTGVRLKKKFLWGAFAVLLVAFAIIQFAPSPAVIVPSQLPPEQRAAHRVLNFEGIHNFRDLGGYRSEDGRTVRWGKLYRSANFHETSRADQQVLAELGLAKIIDFRSAPEKEEEPNQFSDLPPFAIVEIPTMDGGDNNVGDEIMQRIESGDMADFDPNAFMIDANRQFAYTFTPQFSQFIGEVIDSGDSAVAWHCSAGKDRTGYAAAILLRLLGVPMQTVMEDYMLSKQYALEARRGTLRLLRIAKGDETADKVATLLGVETEWLEAAFDEIDERWGSFENYTSEGLGLTDKDIQALRNSLLE</sequence>
<dbReference type="Proteomes" id="UP000326287">
    <property type="component" value="Chromosome"/>
</dbReference>
<gene>
    <name evidence="2" type="ORF">EY643_04860</name>
</gene>
<name>A0A5P9NHM2_9GAMM</name>
<dbReference type="KEGG" id="halc:EY643_04860"/>
<dbReference type="Pfam" id="PF13350">
    <property type="entry name" value="Y_phosphatase3"/>
    <property type="match status" value="1"/>
</dbReference>
<accession>A0A5P9NHM2</accession>
<dbReference type="InterPro" id="IPR026893">
    <property type="entry name" value="Tyr/Ser_Pase_IphP-type"/>
</dbReference>
<dbReference type="OrthoDB" id="1188001at2"/>
<evidence type="ECO:0000313" key="3">
    <source>
        <dbReference type="Proteomes" id="UP000326287"/>
    </source>
</evidence>
<dbReference type="PANTHER" id="PTHR31126:SF1">
    <property type="entry name" value="TYROSINE SPECIFIC PROTEIN PHOSPHATASES DOMAIN-CONTAINING PROTEIN"/>
    <property type="match status" value="1"/>
</dbReference>
<dbReference type="AlphaFoldDB" id="A0A5P9NHM2"/>
<dbReference type="PANTHER" id="PTHR31126">
    <property type="entry name" value="TYROSINE-PROTEIN PHOSPHATASE"/>
    <property type="match status" value="1"/>
</dbReference>
<dbReference type="GO" id="GO:0004721">
    <property type="term" value="F:phosphoprotein phosphatase activity"/>
    <property type="evidence" value="ECO:0007669"/>
    <property type="project" value="InterPro"/>
</dbReference>
<dbReference type="Gene3D" id="3.90.190.10">
    <property type="entry name" value="Protein tyrosine phosphatase superfamily"/>
    <property type="match status" value="1"/>
</dbReference>